<comment type="similarity">
    <text evidence="12">Belongs to the carbohydrate kinase PfkB family. Ribokinase subfamily.</text>
</comment>
<keyword evidence="8 12" id="KW-0067">ATP-binding</keyword>
<feature type="binding site" evidence="12">
    <location>
        <begin position="12"/>
        <end position="14"/>
    </location>
    <ligand>
        <name>substrate</name>
    </ligand>
</feature>
<feature type="binding site" evidence="12">
    <location>
        <position position="249"/>
    </location>
    <ligand>
        <name>K(+)</name>
        <dbReference type="ChEBI" id="CHEBI:29103"/>
    </ligand>
</feature>
<accession>A0A1H3H8C9</accession>
<dbReference type="OrthoDB" id="9775849at2"/>
<gene>
    <name evidence="12" type="primary">rbsK</name>
    <name evidence="14" type="ORF">SAMN05421736_101395</name>
</gene>
<evidence type="ECO:0000256" key="8">
    <source>
        <dbReference type="ARBA" id="ARBA00022840"/>
    </source>
</evidence>
<keyword evidence="7 12" id="KW-0418">Kinase</keyword>
<dbReference type="Gene3D" id="3.40.1190.20">
    <property type="match status" value="1"/>
</dbReference>
<comment type="similarity">
    <text evidence="1">Belongs to the carbohydrate kinase pfkB family.</text>
</comment>
<organism evidence="14 15">
    <name type="scientific">Evansella caseinilytica</name>
    <dbReference type="NCBI Taxonomy" id="1503961"/>
    <lineage>
        <taxon>Bacteria</taxon>
        <taxon>Bacillati</taxon>
        <taxon>Bacillota</taxon>
        <taxon>Bacilli</taxon>
        <taxon>Bacillales</taxon>
        <taxon>Bacillaceae</taxon>
        <taxon>Evansella</taxon>
    </lineage>
</organism>
<evidence type="ECO:0000256" key="3">
    <source>
        <dbReference type="ARBA" id="ARBA00016943"/>
    </source>
</evidence>
<evidence type="ECO:0000256" key="2">
    <source>
        <dbReference type="ARBA" id="ARBA00012035"/>
    </source>
</evidence>
<dbReference type="Pfam" id="PF00294">
    <property type="entry name" value="PfkB"/>
    <property type="match status" value="1"/>
</dbReference>
<evidence type="ECO:0000256" key="5">
    <source>
        <dbReference type="ARBA" id="ARBA00022723"/>
    </source>
</evidence>
<evidence type="ECO:0000256" key="6">
    <source>
        <dbReference type="ARBA" id="ARBA00022741"/>
    </source>
</evidence>
<dbReference type="InterPro" id="IPR011877">
    <property type="entry name" value="Ribokinase"/>
</dbReference>
<name>A0A1H3H8C9_9BACI</name>
<feature type="binding site" evidence="12">
    <location>
        <position position="141"/>
    </location>
    <ligand>
        <name>substrate</name>
    </ligand>
</feature>
<evidence type="ECO:0000313" key="15">
    <source>
        <dbReference type="Proteomes" id="UP000198935"/>
    </source>
</evidence>
<comment type="cofactor">
    <cofactor evidence="12">
        <name>Mg(2+)</name>
        <dbReference type="ChEBI" id="CHEBI:18420"/>
    </cofactor>
    <text evidence="12">Requires a divalent cation, most likely magnesium in vivo, as an electrophilic catalyst to aid phosphoryl group transfer. It is the chelate of the metal and the nucleotide that is the actual substrate.</text>
</comment>
<sequence length="317" mass="33302">MTERITVVGSINMDIVATTGRYPSRGETVFGDSVHFFPGGKGANQAVTCHRLGKETYFIGAVGDDIFGRSLIKSLEASGLNISYVRRLDGAATGVAMTTIDETAENTMLVVKGANDLLTAGDIEKAAEAIDNSGIVLLQMEVPQEAVMYTLKKAKAMNKWTIADPSPAEGITFAALPYCDVIIPNRQETAFLTGIDVTDVTTAGAAARQIQALGVKHVIIKMGNNGCLVRSEGREQHFPAVNVQAVDTVGAGDAFSGAVASAFADGAGLLEAAEFATIVGGLSTTKLGAQSGLPKLQEVQQFSRENKLSNFLLDEAN</sequence>
<dbReference type="GO" id="GO:0005829">
    <property type="term" value="C:cytosol"/>
    <property type="evidence" value="ECO:0007669"/>
    <property type="project" value="TreeGrafter"/>
</dbReference>
<dbReference type="PROSITE" id="PS00584">
    <property type="entry name" value="PFKB_KINASES_2"/>
    <property type="match status" value="1"/>
</dbReference>
<keyword evidence="12" id="KW-0963">Cytoplasm</keyword>
<dbReference type="AlphaFoldDB" id="A0A1H3H8C9"/>
<dbReference type="UniPathway" id="UPA00916">
    <property type="reaction ID" value="UER00889"/>
</dbReference>
<evidence type="ECO:0000256" key="7">
    <source>
        <dbReference type="ARBA" id="ARBA00022777"/>
    </source>
</evidence>
<dbReference type="GO" id="GO:0004747">
    <property type="term" value="F:ribokinase activity"/>
    <property type="evidence" value="ECO:0007669"/>
    <property type="project" value="UniProtKB-UniRule"/>
</dbReference>
<feature type="binding site" evidence="12">
    <location>
        <position position="253"/>
    </location>
    <ligand>
        <name>substrate</name>
    </ligand>
</feature>
<keyword evidence="9 12" id="KW-0460">Magnesium</keyword>
<feature type="domain" description="Carbohydrate kinase PfkB" evidence="13">
    <location>
        <begin position="3"/>
        <end position="295"/>
    </location>
</feature>
<keyword evidence="4 12" id="KW-0808">Transferase</keyword>
<evidence type="ECO:0000256" key="12">
    <source>
        <dbReference type="HAMAP-Rule" id="MF_01987"/>
    </source>
</evidence>
<dbReference type="InterPro" id="IPR002139">
    <property type="entry name" value="Ribo/fructo_kinase"/>
</dbReference>
<dbReference type="InterPro" id="IPR011611">
    <property type="entry name" value="PfkB_dom"/>
</dbReference>
<dbReference type="Proteomes" id="UP000198935">
    <property type="component" value="Unassembled WGS sequence"/>
</dbReference>
<keyword evidence="5 12" id="KW-0479">Metal-binding</keyword>
<comment type="activity regulation">
    <text evidence="12">Activated by a monovalent cation that binds near, but not in, the active site. The most likely occupant of the site in vivo is potassium. Ion binding induces a conformational change that may alter substrate affinity.</text>
</comment>
<keyword evidence="6 12" id="KW-0547">Nucleotide-binding</keyword>
<comment type="subunit">
    <text evidence="12">Homodimer.</text>
</comment>
<comment type="caution">
    <text evidence="12">Lacks conserved residue(s) required for the propagation of feature annotation.</text>
</comment>
<evidence type="ECO:0000313" key="14">
    <source>
        <dbReference type="EMBL" id="SDY11138.1"/>
    </source>
</evidence>
<dbReference type="EMBL" id="FNPI01000001">
    <property type="protein sequence ID" value="SDY11138.1"/>
    <property type="molecule type" value="Genomic_DNA"/>
</dbReference>
<dbReference type="STRING" id="1503961.SAMN05421736_101395"/>
<evidence type="ECO:0000256" key="10">
    <source>
        <dbReference type="ARBA" id="ARBA00022958"/>
    </source>
</evidence>
<dbReference type="NCBIfam" id="TIGR02152">
    <property type="entry name" value="D_ribokin_bact"/>
    <property type="match status" value="1"/>
</dbReference>
<evidence type="ECO:0000256" key="9">
    <source>
        <dbReference type="ARBA" id="ARBA00022842"/>
    </source>
</evidence>
<keyword evidence="15" id="KW-1185">Reference proteome</keyword>
<dbReference type="GO" id="GO:0005524">
    <property type="term" value="F:ATP binding"/>
    <property type="evidence" value="ECO:0007669"/>
    <property type="project" value="UniProtKB-UniRule"/>
</dbReference>
<feature type="binding site" evidence="12">
    <location>
        <position position="286"/>
    </location>
    <ligand>
        <name>K(+)</name>
        <dbReference type="ChEBI" id="CHEBI:29103"/>
    </ligand>
</feature>
<dbReference type="GO" id="GO:0046872">
    <property type="term" value="F:metal ion binding"/>
    <property type="evidence" value="ECO:0007669"/>
    <property type="project" value="UniProtKB-KW"/>
</dbReference>
<protein>
    <recommendedName>
        <fullName evidence="3 12">Ribokinase</fullName>
        <shortName evidence="12">RK</shortName>
        <ecNumber evidence="2 12">2.7.1.15</ecNumber>
    </recommendedName>
</protein>
<evidence type="ECO:0000256" key="11">
    <source>
        <dbReference type="ARBA" id="ARBA00023277"/>
    </source>
</evidence>
<proteinExistence type="inferred from homology"/>
<dbReference type="InterPro" id="IPR002173">
    <property type="entry name" value="Carboh/pur_kinase_PfkB_CS"/>
</dbReference>
<comment type="subcellular location">
    <subcellularLocation>
        <location evidence="12">Cytoplasm</location>
    </subcellularLocation>
</comment>
<comment type="catalytic activity">
    <reaction evidence="12">
        <text>D-ribose + ATP = D-ribose 5-phosphate + ADP + H(+)</text>
        <dbReference type="Rhea" id="RHEA:13697"/>
        <dbReference type="ChEBI" id="CHEBI:15378"/>
        <dbReference type="ChEBI" id="CHEBI:30616"/>
        <dbReference type="ChEBI" id="CHEBI:47013"/>
        <dbReference type="ChEBI" id="CHEBI:78346"/>
        <dbReference type="ChEBI" id="CHEBI:456216"/>
        <dbReference type="EC" id="2.7.1.15"/>
    </reaction>
</comment>
<feature type="active site" description="Proton acceptor" evidence="12">
    <location>
        <position position="253"/>
    </location>
</feature>
<feature type="binding site" evidence="12">
    <location>
        <position position="247"/>
    </location>
    <ligand>
        <name>K(+)</name>
        <dbReference type="ChEBI" id="CHEBI:29103"/>
    </ligand>
</feature>
<dbReference type="CDD" id="cd01174">
    <property type="entry name" value="ribokinase"/>
    <property type="match status" value="1"/>
</dbReference>
<feature type="binding site" evidence="12">
    <location>
        <position position="185"/>
    </location>
    <ligand>
        <name>ATP</name>
        <dbReference type="ChEBI" id="CHEBI:30616"/>
    </ligand>
</feature>
<dbReference type="EC" id="2.7.1.15" evidence="2 12"/>
<dbReference type="HAMAP" id="MF_01987">
    <property type="entry name" value="Ribokinase"/>
    <property type="match status" value="1"/>
</dbReference>
<feature type="binding site" evidence="12">
    <location>
        <position position="283"/>
    </location>
    <ligand>
        <name>K(+)</name>
        <dbReference type="ChEBI" id="CHEBI:29103"/>
    </ligand>
</feature>
<dbReference type="SUPFAM" id="SSF53613">
    <property type="entry name" value="Ribokinase-like"/>
    <property type="match status" value="1"/>
</dbReference>
<dbReference type="PANTHER" id="PTHR10584">
    <property type="entry name" value="SUGAR KINASE"/>
    <property type="match status" value="1"/>
</dbReference>
<feature type="binding site" evidence="12">
    <location>
        <begin position="221"/>
        <end position="226"/>
    </location>
    <ligand>
        <name>ATP</name>
        <dbReference type="ChEBI" id="CHEBI:30616"/>
    </ligand>
</feature>
<reference evidence="15" key="1">
    <citation type="submission" date="2016-10" db="EMBL/GenBank/DDBJ databases">
        <authorList>
            <person name="Varghese N."/>
            <person name="Submissions S."/>
        </authorList>
    </citation>
    <scope>NUCLEOTIDE SEQUENCE [LARGE SCALE GENOMIC DNA]</scope>
    <source>
        <strain evidence="15">SP</strain>
    </source>
</reference>
<keyword evidence="11 12" id="KW-0119">Carbohydrate metabolism</keyword>
<feature type="binding site" evidence="12">
    <location>
        <begin position="252"/>
        <end position="253"/>
    </location>
    <ligand>
        <name>ATP</name>
        <dbReference type="ChEBI" id="CHEBI:30616"/>
    </ligand>
</feature>
<feature type="binding site" evidence="12">
    <location>
        <begin position="40"/>
        <end position="44"/>
    </location>
    <ligand>
        <name>substrate</name>
    </ligand>
</feature>
<comment type="pathway">
    <text evidence="12">Carbohydrate metabolism; D-ribose degradation; D-ribose 5-phosphate from beta-D-ribopyranose: step 2/2.</text>
</comment>
<dbReference type="PROSITE" id="PS00583">
    <property type="entry name" value="PFKB_KINASES_1"/>
    <property type="match status" value="1"/>
</dbReference>
<dbReference type="PANTHER" id="PTHR10584:SF166">
    <property type="entry name" value="RIBOKINASE"/>
    <property type="match status" value="1"/>
</dbReference>
<evidence type="ECO:0000256" key="1">
    <source>
        <dbReference type="ARBA" id="ARBA00005380"/>
    </source>
</evidence>
<dbReference type="GO" id="GO:0019303">
    <property type="term" value="P:D-ribose catabolic process"/>
    <property type="evidence" value="ECO:0007669"/>
    <property type="project" value="UniProtKB-UniRule"/>
</dbReference>
<keyword evidence="10 12" id="KW-0630">Potassium</keyword>
<evidence type="ECO:0000259" key="13">
    <source>
        <dbReference type="Pfam" id="PF00294"/>
    </source>
</evidence>
<feature type="binding site" evidence="12">
    <location>
        <position position="288"/>
    </location>
    <ligand>
        <name>K(+)</name>
        <dbReference type="ChEBI" id="CHEBI:29103"/>
    </ligand>
</feature>
<dbReference type="PRINTS" id="PR00990">
    <property type="entry name" value="RIBOKINASE"/>
</dbReference>
<comment type="function">
    <text evidence="12">Catalyzes the phosphorylation of ribose at O-5 in a reaction requiring ATP and magnesium. The resulting D-ribose-5-phosphate can then be used either for sythesis of nucleotides, histidine, and tryptophan, or as a component of the pentose phosphate pathway.</text>
</comment>
<evidence type="ECO:0000256" key="4">
    <source>
        <dbReference type="ARBA" id="ARBA00022679"/>
    </source>
</evidence>
<dbReference type="InterPro" id="IPR029056">
    <property type="entry name" value="Ribokinase-like"/>
</dbReference>